<gene>
    <name evidence="1" type="ORF">QP116_08945</name>
</gene>
<protein>
    <submittedName>
        <fullName evidence="1">Uncharacterized protein</fullName>
    </submittedName>
</protein>
<evidence type="ECO:0000313" key="1">
    <source>
        <dbReference type="EMBL" id="MDK6275854.1"/>
    </source>
</evidence>
<dbReference type="Proteomes" id="UP001240483">
    <property type="component" value="Unassembled WGS sequence"/>
</dbReference>
<dbReference type="AlphaFoldDB" id="A0AAP4C7R5"/>
<sequence length="393" mass="42980">MTSQCEHRRHRIRRFLQATLASTVAVSVLFGGGLVPAQATTSTTSAVSSHDAVQSSPLDQLPDVEPIQIGVADENGIAAPTDSSQMVQAETSTGEDVGIGLPVEDVEAETTTGGSAVYASAEDQVEITVQALDMDNKAGIDSGVRSLISIYSASSPESYEFPLDLPAGSTVEKTATGQVTVLDAQGKVAGVFDTPWAVDAKGKEVPTWFEVRNGSLVQHVKHAGAAYPVVADPVWLVPVIVAGARVAVKVVVKAETKKAAKKAAKKQVAKQTKKKVTSTKKPTKLKYRSHTKANLRHNLKVKTGKNPKHCQAHHTMPVKYQRDFKKAGINIHHPKYAEWWNSKKGLKNNHQSLARKYNNEWGKFFDKNKKPTKKQILNKRVQLHNKYKKYYRC</sequence>
<proteinExistence type="predicted"/>
<dbReference type="EMBL" id="JASODW010000014">
    <property type="protein sequence ID" value="MDK6275854.1"/>
    <property type="molecule type" value="Genomic_DNA"/>
</dbReference>
<reference evidence="1" key="1">
    <citation type="submission" date="2023-05" db="EMBL/GenBank/DDBJ databases">
        <title>Cataloging the Phylogenetic Diversity of Human Bladder Bacteria.</title>
        <authorList>
            <person name="Du J."/>
        </authorList>
    </citation>
    <scope>NUCLEOTIDE SEQUENCE</scope>
    <source>
        <strain evidence="1">UMB9978</strain>
    </source>
</reference>
<dbReference type="RefSeq" id="WP_260077559.1">
    <property type="nucleotide sequence ID" value="NZ_JALXKR010000058.1"/>
</dbReference>
<comment type="caution">
    <text evidence="1">The sequence shown here is derived from an EMBL/GenBank/DDBJ whole genome shotgun (WGS) entry which is preliminary data.</text>
</comment>
<accession>A0AAP4C7R5</accession>
<name>A0AAP4C7R5_9MICC</name>
<evidence type="ECO:0000313" key="2">
    <source>
        <dbReference type="Proteomes" id="UP001240483"/>
    </source>
</evidence>
<organism evidence="1 2">
    <name type="scientific">Pseudoglutamicibacter cumminsii</name>
    <dbReference type="NCBI Taxonomy" id="156979"/>
    <lineage>
        <taxon>Bacteria</taxon>
        <taxon>Bacillati</taxon>
        <taxon>Actinomycetota</taxon>
        <taxon>Actinomycetes</taxon>
        <taxon>Micrococcales</taxon>
        <taxon>Micrococcaceae</taxon>
        <taxon>Pseudoglutamicibacter</taxon>
    </lineage>
</organism>